<dbReference type="PANTHER" id="PTHR47356:SF2">
    <property type="entry name" value="FAD-BINDING DOMAIN-CONTAINING PROTEIN-RELATED"/>
    <property type="match status" value="1"/>
</dbReference>
<gene>
    <name evidence="6" type="ORF">BG006_002768</name>
</gene>
<reference evidence="6" key="1">
    <citation type="journal article" date="2020" name="Fungal Divers.">
        <title>Resolving the Mortierellaceae phylogeny through synthesis of multi-gene phylogenetics and phylogenomics.</title>
        <authorList>
            <person name="Vandepol N."/>
            <person name="Liber J."/>
            <person name="Desiro A."/>
            <person name="Na H."/>
            <person name="Kennedy M."/>
            <person name="Barry K."/>
            <person name="Grigoriev I.V."/>
            <person name="Miller A.N."/>
            <person name="O'Donnell K."/>
            <person name="Stajich J.E."/>
            <person name="Bonito G."/>
        </authorList>
    </citation>
    <scope>NUCLEOTIDE SEQUENCE</scope>
    <source>
        <strain evidence="6">NVP1</strain>
    </source>
</reference>
<dbReference type="PRINTS" id="PR00420">
    <property type="entry name" value="RNGMNOXGNASE"/>
</dbReference>
<feature type="domain" description="FAD-binding" evidence="5">
    <location>
        <begin position="8"/>
        <end position="179"/>
    </location>
</feature>
<comment type="caution">
    <text evidence="6">The sequence shown here is derived from an EMBL/GenBank/DDBJ whole genome shotgun (WGS) entry which is preliminary data.</text>
</comment>
<keyword evidence="3" id="KW-0274">FAD</keyword>
<keyword evidence="4" id="KW-0560">Oxidoreductase</keyword>
<name>A0A9P5VNL8_9FUNG</name>
<sequence length="458" mass="50615">MSNSSRPKVIIVGAGIGGLTLGILLEKAGVPFEIVERSASTTPMGSSIALGCNVRNVFEQIGLWEEFVKVGKPTFVMNISDQQRQQICQIDFHAQGELSSTDMYALSRPVLHEMLLRRVPAERLHYGKKVTSIVQGSSVVAIHTSDNSIYEGDILVGADGANSIVRQSMYEKLHKEGKLPCSDNEPLSFKTIALIGQTSPLNKEQFPEILREDSPFECTVGENNYGADTICWQAFLTLNKTASKAHDSFRNSEWGPEAAEQMCKDVKDIPFKGGNGNLTIGDLIERSPKDRLTKVVFEEKIFSTWYFGRTVLLGDSKSKLHPAGGMGAATAIQDAVTLANWINILPPKPSDEDLDMVFDEYRKERLPVIIDRSRISQANATLLNNNFQGRVARFFMNNLPTWILDKTAYDNVRSRPQVSFLPLVDDRGKAPAAPQASLDKTLKILKKREAKASGTILV</sequence>
<dbReference type="InterPro" id="IPR036188">
    <property type="entry name" value="FAD/NAD-bd_sf"/>
</dbReference>
<proteinExistence type="inferred from homology"/>
<dbReference type="Pfam" id="PF01494">
    <property type="entry name" value="FAD_binding_3"/>
    <property type="match status" value="2"/>
</dbReference>
<accession>A0A9P5VNL8</accession>
<dbReference type="PANTHER" id="PTHR47356">
    <property type="entry name" value="FAD-DEPENDENT MONOOXYGENASE ASQG-RELATED"/>
    <property type="match status" value="1"/>
</dbReference>
<protein>
    <recommendedName>
        <fullName evidence="5">FAD-binding domain-containing protein</fullName>
    </recommendedName>
</protein>
<dbReference type="SUPFAM" id="SSF51905">
    <property type="entry name" value="FAD/NAD(P)-binding domain"/>
    <property type="match status" value="1"/>
</dbReference>
<dbReference type="InterPro" id="IPR002938">
    <property type="entry name" value="FAD-bd"/>
</dbReference>
<evidence type="ECO:0000256" key="1">
    <source>
        <dbReference type="ARBA" id="ARBA00007992"/>
    </source>
</evidence>
<evidence type="ECO:0000313" key="6">
    <source>
        <dbReference type="EMBL" id="KAF9334056.1"/>
    </source>
</evidence>
<evidence type="ECO:0000256" key="4">
    <source>
        <dbReference type="ARBA" id="ARBA00023002"/>
    </source>
</evidence>
<evidence type="ECO:0000256" key="3">
    <source>
        <dbReference type="ARBA" id="ARBA00022827"/>
    </source>
</evidence>
<dbReference type="AlphaFoldDB" id="A0A9P5VNL8"/>
<feature type="domain" description="FAD-binding" evidence="5">
    <location>
        <begin position="294"/>
        <end position="368"/>
    </location>
</feature>
<evidence type="ECO:0000313" key="7">
    <source>
        <dbReference type="Proteomes" id="UP000696485"/>
    </source>
</evidence>
<evidence type="ECO:0000256" key="2">
    <source>
        <dbReference type="ARBA" id="ARBA00022630"/>
    </source>
</evidence>
<dbReference type="GO" id="GO:0004497">
    <property type="term" value="F:monooxygenase activity"/>
    <property type="evidence" value="ECO:0007669"/>
    <property type="project" value="InterPro"/>
</dbReference>
<comment type="similarity">
    <text evidence="1">Belongs to the paxM FAD-dependent monooxygenase family.</text>
</comment>
<dbReference type="Gene3D" id="3.50.50.60">
    <property type="entry name" value="FAD/NAD(P)-binding domain"/>
    <property type="match status" value="1"/>
</dbReference>
<dbReference type="GO" id="GO:0071949">
    <property type="term" value="F:FAD binding"/>
    <property type="evidence" value="ECO:0007669"/>
    <property type="project" value="InterPro"/>
</dbReference>
<keyword evidence="2" id="KW-0285">Flavoprotein</keyword>
<evidence type="ECO:0000259" key="5">
    <source>
        <dbReference type="Pfam" id="PF01494"/>
    </source>
</evidence>
<dbReference type="InterPro" id="IPR050562">
    <property type="entry name" value="FAD_mOase_fung"/>
</dbReference>
<dbReference type="Proteomes" id="UP000696485">
    <property type="component" value="Unassembled WGS sequence"/>
</dbReference>
<organism evidence="6 7">
    <name type="scientific">Podila minutissima</name>
    <dbReference type="NCBI Taxonomy" id="64525"/>
    <lineage>
        <taxon>Eukaryota</taxon>
        <taxon>Fungi</taxon>
        <taxon>Fungi incertae sedis</taxon>
        <taxon>Mucoromycota</taxon>
        <taxon>Mortierellomycotina</taxon>
        <taxon>Mortierellomycetes</taxon>
        <taxon>Mortierellales</taxon>
        <taxon>Mortierellaceae</taxon>
        <taxon>Podila</taxon>
    </lineage>
</organism>
<keyword evidence="7" id="KW-1185">Reference proteome</keyword>
<dbReference type="EMBL" id="JAAAUY010000169">
    <property type="protein sequence ID" value="KAF9334056.1"/>
    <property type="molecule type" value="Genomic_DNA"/>
</dbReference>